<dbReference type="Proteomes" id="UP000887540">
    <property type="component" value="Unplaced"/>
</dbReference>
<reference evidence="4" key="1">
    <citation type="submission" date="2022-11" db="UniProtKB">
        <authorList>
            <consortium name="WormBaseParasite"/>
        </authorList>
    </citation>
    <scope>IDENTIFICATION</scope>
</reference>
<protein>
    <submittedName>
        <fullName evidence="4">Uncharacterized protein</fullName>
    </submittedName>
</protein>
<dbReference type="AlphaFoldDB" id="A0A914E3S4"/>
<dbReference type="WBParaSite" id="ACRNAN_scaffold5425.g6854.t1">
    <property type="protein sequence ID" value="ACRNAN_scaffold5425.g6854.t1"/>
    <property type="gene ID" value="ACRNAN_scaffold5425.g6854"/>
</dbReference>
<name>A0A914E3S4_9BILA</name>
<organism evidence="3 4">
    <name type="scientific">Acrobeloides nanus</name>
    <dbReference type="NCBI Taxonomy" id="290746"/>
    <lineage>
        <taxon>Eukaryota</taxon>
        <taxon>Metazoa</taxon>
        <taxon>Ecdysozoa</taxon>
        <taxon>Nematoda</taxon>
        <taxon>Chromadorea</taxon>
        <taxon>Rhabditida</taxon>
        <taxon>Tylenchina</taxon>
        <taxon>Cephalobomorpha</taxon>
        <taxon>Cephaloboidea</taxon>
        <taxon>Cephalobidae</taxon>
        <taxon>Acrobeloides</taxon>
    </lineage>
</organism>
<sequence length="423" mass="47596">MPKLKDLKSSEEFLERIRILELHLQLERRKTQKLSEENQQLITRINNLLSNDDHRRLKLLVSDGVRKQLAQLKALSSRGIDSLQYIIKQFDEFQKDIESEVEKAVDDGALNPLPPIDAVNPALMLPKFEPELSKIVESPAIANDTLTPEDSSTAENRQQSRSDLTDLQEETTFAMQTPAARSQNLRRRRALTMDEIENIPPKPAGSEDDVDIVEDSMLTEDTKEVPAEPPTALSEQNDESILTHQEESLFEDSESTLKAERSNASKDQLNKNEISLPMEQVLSPRIEVTTLPLETTAIIEKENEAKLPSSDSTITPTTSSVTLMDAPEILDDRSPSFFPFEFDIESTSSFSKNRASIQKEPSLIETRKSQMEVVEKSQEVAVAKPSSTPINDNDDLITTGRNSFATFIPFQNQPPTKSMRYSV</sequence>
<evidence type="ECO:0000256" key="2">
    <source>
        <dbReference type="SAM" id="MobiDB-lite"/>
    </source>
</evidence>
<feature type="coiled-coil region" evidence="1">
    <location>
        <begin position="24"/>
        <end position="51"/>
    </location>
</feature>
<evidence type="ECO:0000313" key="3">
    <source>
        <dbReference type="Proteomes" id="UP000887540"/>
    </source>
</evidence>
<keyword evidence="3" id="KW-1185">Reference proteome</keyword>
<keyword evidence="1" id="KW-0175">Coiled coil</keyword>
<feature type="compositionally biased region" description="Polar residues" evidence="2">
    <location>
        <begin position="144"/>
        <end position="157"/>
    </location>
</feature>
<feature type="region of interest" description="Disordered" evidence="2">
    <location>
        <begin position="144"/>
        <end position="164"/>
    </location>
</feature>
<evidence type="ECO:0000256" key="1">
    <source>
        <dbReference type="SAM" id="Coils"/>
    </source>
</evidence>
<accession>A0A914E3S4</accession>
<proteinExistence type="predicted"/>
<evidence type="ECO:0000313" key="4">
    <source>
        <dbReference type="WBParaSite" id="ACRNAN_scaffold5425.g6854.t1"/>
    </source>
</evidence>